<reference evidence="3" key="1">
    <citation type="journal article" date="2020" name="Nat. Commun.">
        <title>Large-scale genome sequencing of mycorrhizal fungi provides insights into the early evolution of symbiotic traits.</title>
        <authorList>
            <person name="Miyauchi S."/>
            <person name="Kiss E."/>
            <person name="Kuo A."/>
            <person name="Drula E."/>
            <person name="Kohler A."/>
            <person name="Sanchez-Garcia M."/>
            <person name="Morin E."/>
            <person name="Andreopoulos B."/>
            <person name="Barry K.W."/>
            <person name="Bonito G."/>
            <person name="Buee M."/>
            <person name="Carver A."/>
            <person name="Chen C."/>
            <person name="Cichocki N."/>
            <person name="Clum A."/>
            <person name="Culley D."/>
            <person name="Crous P.W."/>
            <person name="Fauchery L."/>
            <person name="Girlanda M."/>
            <person name="Hayes R.D."/>
            <person name="Keri Z."/>
            <person name="LaButti K."/>
            <person name="Lipzen A."/>
            <person name="Lombard V."/>
            <person name="Magnuson J."/>
            <person name="Maillard F."/>
            <person name="Murat C."/>
            <person name="Nolan M."/>
            <person name="Ohm R.A."/>
            <person name="Pangilinan J."/>
            <person name="Pereira M.F."/>
            <person name="Perotto S."/>
            <person name="Peter M."/>
            <person name="Pfister S."/>
            <person name="Riley R."/>
            <person name="Sitrit Y."/>
            <person name="Stielow J.B."/>
            <person name="Szollosi G."/>
            <person name="Zifcakova L."/>
            <person name="Stursova M."/>
            <person name="Spatafora J.W."/>
            <person name="Tedersoo L."/>
            <person name="Vaario L.M."/>
            <person name="Yamada A."/>
            <person name="Yan M."/>
            <person name="Wang P."/>
            <person name="Xu J."/>
            <person name="Bruns T."/>
            <person name="Baldrian P."/>
            <person name="Vilgalys R."/>
            <person name="Dunand C."/>
            <person name="Henrissat B."/>
            <person name="Grigoriev I.V."/>
            <person name="Hibbett D."/>
            <person name="Nagy L.G."/>
            <person name="Martin F.M."/>
        </authorList>
    </citation>
    <scope>NUCLEOTIDE SEQUENCE</scope>
    <source>
        <strain evidence="3">UH-Tt-Lm1</strain>
    </source>
</reference>
<dbReference type="Pfam" id="PF20151">
    <property type="entry name" value="DUF6533"/>
    <property type="match status" value="1"/>
</dbReference>
<evidence type="ECO:0000313" key="3">
    <source>
        <dbReference type="EMBL" id="KAF9789668.1"/>
    </source>
</evidence>
<dbReference type="AlphaFoldDB" id="A0A9P6HLF5"/>
<dbReference type="InterPro" id="IPR045340">
    <property type="entry name" value="DUF6533"/>
</dbReference>
<feature type="transmembrane region" description="Helical" evidence="1">
    <location>
        <begin position="90"/>
        <end position="110"/>
    </location>
</feature>
<sequence>MSSAAALQTLIDAGYDILSIKYYAAAGVTLLFYDYFLTLPDEIRYAWKGRKPWIFYIFLVNRYVPILYETWIVVVVWWPGFTYEVCNNTAWIEIAIFVFLTLLAQIFLTMRIYALTMKNKMIVAFFSGVTIPQLALGIYLTYLGATNPAVVLPPIPLDAFRLCVFARHRPIEIGYTSISLFFDSAAFFVIFSSGLRTGLGSSSVSSSRPSLVHTIVHDATIYFFVIFTSHLIFLSTLIFERVGTPSNLIYLCSSHPPFP</sequence>
<keyword evidence="1" id="KW-0472">Membrane</keyword>
<proteinExistence type="predicted"/>
<organism evidence="3 4">
    <name type="scientific">Thelephora terrestris</name>
    <dbReference type="NCBI Taxonomy" id="56493"/>
    <lineage>
        <taxon>Eukaryota</taxon>
        <taxon>Fungi</taxon>
        <taxon>Dikarya</taxon>
        <taxon>Basidiomycota</taxon>
        <taxon>Agaricomycotina</taxon>
        <taxon>Agaricomycetes</taxon>
        <taxon>Thelephorales</taxon>
        <taxon>Thelephoraceae</taxon>
        <taxon>Thelephora</taxon>
    </lineage>
</organism>
<feature type="domain" description="DUF6533" evidence="2">
    <location>
        <begin position="22"/>
        <end position="67"/>
    </location>
</feature>
<feature type="transmembrane region" description="Helical" evidence="1">
    <location>
        <begin position="20"/>
        <end position="41"/>
    </location>
</feature>
<evidence type="ECO:0000259" key="2">
    <source>
        <dbReference type="Pfam" id="PF20151"/>
    </source>
</evidence>
<name>A0A9P6HLF5_9AGAM</name>
<reference evidence="3" key="2">
    <citation type="submission" date="2020-11" db="EMBL/GenBank/DDBJ databases">
        <authorList>
            <consortium name="DOE Joint Genome Institute"/>
            <person name="Kuo A."/>
            <person name="Miyauchi S."/>
            <person name="Kiss E."/>
            <person name="Drula E."/>
            <person name="Kohler A."/>
            <person name="Sanchez-Garcia M."/>
            <person name="Andreopoulos B."/>
            <person name="Barry K.W."/>
            <person name="Bonito G."/>
            <person name="Buee M."/>
            <person name="Carver A."/>
            <person name="Chen C."/>
            <person name="Cichocki N."/>
            <person name="Clum A."/>
            <person name="Culley D."/>
            <person name="Crous P.W."/>
            <person name="Fauchery L."/>
            <person name="Girlanda M."/>
            <person name="Hayes R."/>
            <person name="Keri Z."/>
            <person name="Labutti K."/>
            <person name="Lipzen A."/>
            <person name="Lombard V."/>
            <person name="Magnuson J."/>
            <person name="Maillard F."/>
            <person name="Morin E."/>
            <person name="Murat C."/>
            <person name="Nolan M."/>
            <person name="Ohm R."/>
            <person name="Pangilinan J."/>
            <person name="Pereira M."/>
            <person name="Perotto S."/>
            <person name="Peter M."/>
            <person name="Riley R."/>
            <person name="Sitrit Y."/>
            <person name="Stielow B."/>
            <person name="Szollosi G."/>
            <person name="Zifcakova L."/>
            <person name="Stursova M."/>
            <person name="Spatafora J.W."/>
            <person name="Tedersoo L."/>
            <person name="Vaario L.-M."/>
            <person name="Yamada A."/>
            <person name="Yan M."/>
            <person name="Wang P."/>
            <person name="Xu J."/>
            <person name="Bruns T."/>
            <person name="Baldrian P."/>
            <person name="Vilgalys R."/>
            <person name="Henrissat B."/>
            <person name="Grigoriev I.V."/>
            <person name="Hibbett D."/>
            <person name="Nagy L.G."/>
            <person name="Martin F.M."/>
        </authorList>
    </citation>
    <scope>NUCLEOTIDE SEQUENCE</scope>
    <source>
        <strain evidence="3">UH-Tt-Lm1</strain>
    </source>
</reference>
<evidence type="ECO:0000256" key="1">
    <source>
        <dbReference type="SAM" id="Phobius"/>
    </source>
</evidence>
<keyword evidence="4" id="KW-1185">Reference proteome</keyword>
<evidence type="ECO:0000313" key="4">
    <source>
        <dbReference type="Proteomes" id="UP000736335"/>
    </source>
</evidence>
<feature type="transmembrane region" description="Helical" evidence="1">
    <location>
        <begin position="219"/>
        <end position="239"/>
    </location>
</feature>
<dbReference type="EMBL" id="WIUZ02000003">
    <property type="protein sequence ID" value="KAF9789668.1"/>
    <property type="molecule type" value="Genomic_DNA"/>
</dbReference>
<dbReference type="OrthoDB" id="3193253at2759"/>
<protein>
    <recommendedName>
        <fullName evidence="2">DUF6533 domain-containing protein</fullName>
    </recommendedName>
</protein>
<gene>
    <name evidence="3" type="ORF">BJ322DRAFT_550952</name>
</gene>
<accession>A0A9P6HLF5</accession>
<dbReference type="Proteomes" id="UP000736335">
    <property type="component" value="Unassembled WGS sequence"/>
</dbReference>
<keyword evidence="1" id="KW-1133">Transmembrane helix</keyword>
<feature type="transmembrane region" description="Helical" evidence="1">
    <location>
        <begin position="53"/>
        <end position="78"/>
    </location>
</feature>
<keyword evidence="1" id="KW-0812">Transmembrane</keyword>
<comment type="caution">
    <text evidence="3">The sequence shown here is derived from an EMBL/GenBank/DDBJ whole genome shotgun (WGS) entry which is preliminary data.</text>
</comment>
<feature type="transmembrane region" description="Helical" evidence="1">
    <location>
        <begin position="122"/>
        <end position="142"/>
    </location>
</feature>
<feature type="transmembrane region" description="Helical" evidence="1">
    <location>
        <begin position="178"/>
        <end position="199"/>
    </location>
</feature>